<proteinExistence type="predicted"/>
<name>A0ABQ4FMV3_9ACTN</name>
<feature type="region of interest" description="Disordered" evidence="1">
    <location>
        <begin position="1"/>
        <end position="158"/>
    </location>
</feature>
<feature type="compositionally biased region" description="Basic and acidic residues" evidence="1">
    <location>
        <begin position="54"/>
        <end position="83"/>
    </location>
</feature>
<evidence type="ECO:0000256" key="1">
    <source>
        <dbReference type="SAM" id="MobiDB-lite"/>
    </source>
</evidence>
<protein>
    <submittedName>
        <fullName evidence="2">Uncharacterized protein</fullName>
    </submittedName>
</protein>
<evidence type="ECO:0000313" key="3">
    <source>
        <dbReference type="Proteomes" id="UP000651728"/>
    </source>
</evidence>
<feature type="compositionally biased region" description="Low complexity" evidence="1">
    <location>
        <begin position="133"/>
        <end position="148"/>
    </location>
</feature>
<gene>
    <name evidence="2" type="ORF">Mam01_63110</name>
</gene>
<dbReference type="Proteomes" id="UP000651728">
    <property type="component" value="Unassembled WGS sequence"/>
</dbReference>
<keyword evidence="3" id="KW-1185">Reference proteome</keyword>
<organism evidence="2 3">
    <name type="scientific">Microbispora amethystogenes</name>
    <dbReference type="NCBI Taxonomy" id="1427754"/>
    <lineage>
        <taxon>Bacteria</taxon>
        <taxon>Bacillati</taxon>
        <taxon>Actinomycetota</taxon>
        <taxon>Actinomycetes</taxon>
        <taxon>Streptosporangiales</taxon>
        <taxon>Streptosporangiaceae</taxon>
        <taxon>Microbispora</taxon>
    </lineage>
</organism>
<feature type="compositionally biased region" description="Basic and acidic residues" evidence="1">
    <location>
        <begin position="122"/>
        <end position="131"/>
    </location>
</feature>
<dbReference type="EMBL" id="BOOB01000055">
    <property type="protein sequence ID" value="GIH36147.1"/>
    <property type="molecule type" value="Genomic_DNA"/>
</dbReference>
<accession>A0ABQ4FMV3</accession>
<reference evidence="2 3" key="1">
    <citation type="submission" date="2021-01" db="EMBL/GenBank/DDBJ databases">
        <title>Whole genome shotgun sequence of Microbispora amethystogenes NBRC 101907.</title>
        <authorList>
            <person name="Komaki H."/>
            <person name="Tamura T."/>
        </authorList>
    </citation>
    <scope>NUCLEOTIDE SEQUENCE [LARGE SCALE GENOMIC DNA]</scope>
    <source>
        <strain evidence="2 3">NBRC 101907</strain>
    </source>
</reference>
<feature type="compositionally biased region" description="Basic and acidic residues" evidence="1">
    <location>
        <begin position="17"/>
        <end position="32"/>
    </location>
</feature>
<sequence length="158" mass="16979">MRGALNDDPGRPYGKKAHGENGAREYAVDRTRAVAAALSRERRRPPFASPGDEYAARESGPCRREEGGHDGGTDMEGRDEHGGVMRRRMPLAHERGRQAGGRAVEAAERVRQLAAPRPGGPGDRDGADRARPAGRPGRSRSVSAVSRRCGAWSRTTTG</sequence>
<comment type="caution">
    <text evidence="2">The sequence shown here is derived from an EMBL/GenBank/DDBJ whole genome shotgun (WGS) entry which is preliminary data.</text>
</comment>
<evidence type="ECO:0000313" key="2">
    <source>
        <dbReference type="EMBL" id="GIH36147.1"/>
    </source>
</evidence>